<organism evidence="1 2">
    <name type="scientific">Heliorestis convoluta</name>
    <dbReference type="NCBI Taxonomy" id="356322"/>
    <lineage>
        <taxon>Bacteria</taxon>
        <taxon>Bacillati</taxon>
        <taxon>Bacillota</taxon>
        <taxon>Clostridia</taxon>
        <taxon>Eubacteriales</taxon>
        <taxon>Heliobacteriaceae</taxon>
        <taxon>Heliorestis</taxon>
    </lineage>
</organism>
<dbReference type="Proteomes" id="UP000366051">
    <property type="component" value="Chromosome"/>
</dbReference>
<dbReference type="KEGG" id="hcv:FTV88_0179"/>
<evidence type="ECO:0000313" key="1">
    <source>
        <dbReference type="EMBL" id="QGG46358.1"/>
    </source>
</evidence>
<dbReference type="EMBL" id="CP045875">
    <property type="protein sequence ID" value="QGG46358.1"/>
    <property type="molecule type" value="Genomic_DNA"/>
</dbReference>
<sequence length="39" mass="4337">MEYFHDEGKAASATDGGNHDIIVVKIKVNNNSIDILLFF</sequence>
<gene>
    <name evidence="1" type="ORF">FTV88_0179</name>
</gene>
<protein>
    <submittedName>
        <fullName evidence="1">Uncharacterized protein</fullName>
    </submittedName>
</protein>
<proteinExistence type="predicted"/>
<evidence type="ECO:0000313" key="2">
    <source>
        <dbReference type="Proteomes" id="UP000366051"/>
    </source>
</evidence>
<keyword evidence="2" id="KW-1185">Reference proteome</keyword>
<dbReference type="AlphaFoldDB" id="A0A5Q2MVW5"/>
<accession>A0A5Q2MVW5</accession>
<name>A0A5Q2MVW5_9FIRM</name>
<reference evidence="2" key="1">
    <citation type="submission" date="2019-11" db="EMBL/GenBank/DDBJ databases">
        <title>Genome sequence of Heliorestis convoluta strain HH, an alkaliphilic and minimalistic phototrophic bacterium from a soda lake in Egypt.</title>
        <authorList>
            <person name="Dewey E.D."/>
            <person name="Stokes L.M."/>
            <person name="Burchell B.M."/>
            <person name="Shaffer K.N."/>
            <person name="Huntington A.M."/>
            <person name="Baker J.M."/>
            <person name="Nadendla S."/>
            <person name="Giglio M.G."/>
            <person name="Touchman J.W."/>
            <person name="Blankenship R.E."/>
            <person name="Madigan M.T."/>
            <person name="Sattley W.M."/>
        </authorList>
    </citation>
    <scope>NUCLEOTIDE SEQUENCE [LARGE SCALE GENOMIC DNA]</scope>
    <source>
        <strain evidence="2">HH</strain>
    </source>
</reference>